<reference evidence="2 3" key="1">
    <citation type="submission" date="2020-02" db="EMBL/GenBank/DDBJ databases">
        <title>The whole genome sequence of CPCC 205119.</title>
        <authorList>
            <person name="Jiang Z."/>
        </authorList>
    </citation>
    <scope>NUCLEOTIDE SEQUENCE [LARGE SCALE GENOMIC DNA]</scope>
    <source>
        <strain evidence="2 3">CPCC 205119</strain>
    </source>
</reference>
<protein>
    <submittedName>
        <fullName evidence="2">Uncharacterized protein</fullName>
    </submittedName>
</protein>
<dbReference type="EMBL" id="JAAGWK010000026">
    <property type="protein sequence ID" value="NEL55893.1"/>
    <property type="molecule type" value="Genomic_DNA"/>
</dbReference>
<sequence>MDVSALRSAPAAPSRTAGAPLPRPAGTVAGSGTERTNRAVAELLGMDSRAMNAALAGGRTVGELAAAAGVSQTDLVATIAATLPTAGAAAGTTAAAPTTVTRAGVRTATPAGLGEGVAGLSSALGISSSALMSRLRDGTGIADLLRDKPDLASALALRRNRGVMVDSWI</sequence>
<dbReference type="RefSeq" id="WP_152730532.1">
    <property type="nucleotide sequence ID" value="NZ_JAABOZ010000002.1"/>
</dbReference>
<organism evidence="2 3">
    <name type="scientific">Goekera deserti</name>
    <dbReference type="NCBI Taxonomy" id="2497753"/>
    <lineage>
        <taxon>Bacteria</taxon>
        <taxon>Bacillati</taxon>
        <taxon>Actinomycetota</taxon>
        <taxon>Actinomycetes</taxon>
        <taxon>Geodermatophilales</taxon>
        <taxon>Geodermatophilaceae</taxon>
        <taxon>Goekera</taxon>
    </lineage>
</organism>
<dbReference type="AlphaFoldDB" id="A0A7K3WK32"/>
<evidence type="ECO:0000313" key="2">
    <source>
        <dbReference type="EMBL" id="NEL55893.1"/>
    </source>
</evidence>
<feature type="region of interest" description="Disordered" evidence="1">
    <location>
        <begin position="1"/>
        <end position="34"/>
    </location>
</feature>
<name>A0A7K3WK32_9ACTN</name>
<keyword evidence="3" id="KW-1185">Reference proteome</keyword>
<evidence type="ECO:0000256" key="1">
    <source>
        <dbReference type="SAM" id="MobiDB-lite"/>
    </source>
</evidence>
<feature type="compositionally biased region" description="Low complexity" evidence="1">
    <location>
        <begin position="1"/>
        <end position="20"/>
    </location>
</feature>
<accession>A0A7K3WK32</accession>
<evidence type="ECO:0000313" key="3">
    <source>
        <dbReference type="Proteomes" id="UP000470470"/>
    </source>
</evidence>
<dbReference type="Proteomes" id="UP000470470">
    <property type="component" value="Unassembled WGS sequence"/>
</dbReference>
<gene>
    <name evidence="2" type="ORF">G1H19_18095</name>
</gene>
<comment type="caution">
    <text evidence="2">The sequence shown here is derived from an EMBL/GenBank/DDBJ whole genome shotgun (WGS) entry which is preliminary data.</text>
</comment>
<proteinExistence type="predicted"/>